<feature type="compositionally biased region" description="Polar residues" evidence="1">
    <location>
        <begin position="393"/>
        <end position="409"/>
    </location>
</feature>
<feature type="region of interest" description="Disordered" evidence="1">
    <location>
        <begin position="68"/>
        <end position="88"/>
    </location>
</feature>
<evidence type="ECO:0008006" key="3">
    <source>
        <dbReference type="Google" id="ProtNLM"/>
    </source>
</evidence>
<dbReference type="Ensembl" id="ENSCHIT00010027179.1">
    <property type="protein sequence ID" value="ENSCHIP00010019340.1"/>
    <property type="gene ID" value="ENSCHIG00010014038.1"/>
</dbReference>
<dbReference type="PANTHER" id="PTHR15016:SF6">
    <property type="entry name" value="BREAST CARCINOMA-AMPLIFIED SEQUENCE 1"/>
    <property type="match status" value="1"/>
</dbReference>
<dbReference type="PANTHER" id="PTHR15016">
    <property type="entry name" value="BREAST CARCINOMA-AMPLIFIED SEQUENCE 1"/>
    <property type="match status" value="1"/>
</dbReference>
<feature type="compositionally biased region" description="Basic and acidic residues" evidence="1">
    <location>
        <begin position="471"/>
        <end position="480"/>
    </location>
</feature>
<feature type="compositionally biased region" description="Basic and acidic residues" evidence="1">
    <location>
        <begin position="208"/>
        <end position="224"/>
    </location>
</feature>
<proteinExistence type="predicted"/>
<protein>
    <recommendedName>
        <fullName evidence="3">Breast carcinoma amplified sequence 1</fullName>
    </recommendedName>
</protein>
<accession>A0A8C2PHC1</accession>
<evidence type="ECO:0000256" key="1">
    <source>
        <dbReference type="SAM" id="MobiDB-lite"/>
    </source>
</evidence>
<feature type="compositionally biased region" description="Low complexity" evidence="1">
    <location>
        <begin position="595"/>
        <end position="609"/>
    </location>
</feature>
<dbReference type="InterPro" id="IPR026115">
    <property type="entry name" value="NABC1"/>
</dbReference>
<feature type="compositionally biased region" description="Low complexity" evidence="1">
    <location>
        <begin position="638"/>
        <end position="649"/>
    </location>
</feature>
<feature type="compositionally biased region" description="Polar residues" evidence="1">
    <location>
        <begin position="454"/>
        <end position="470"/>
    </location>
</feature>
<dbReference type="AlphaFoldDB" id="A0A8C2PHC1"/>
<feature type="compositionally biased region" description="Basic and acidic residues" evidence="1">
    <location>
        <begin position="273"/>
        <end position="294"/>
    </location>
</feature>
<reference evidence="2" key="1">
    <citation type="submission" date="2019-03" db="EMBL/GenBank/DDBJ databases">
        <title>Genome sequencing and reference-guided assembly of Black Bengal Goat (Capra hircus).</title>
        <authorList>
            <person name="Siddiki A.Z."/>
            <person name="Baten A."/>
            <person name="Billah M."/>
            <person name="Alam M.A.U."/>
            <person name="Shawrob K.S.M."/>
            <person name="Saha S."/>
            <person name="Chowdhury M."/>
            <person name="Rahman A.H."/>
            <person name="Stear M."/>
            <person name="Miah G."/>
            <person name="Das G.B."/>
            <person name="Hossain M.M."/>
            <person name="Kumkum M."/>
            <person name="Islam M.S."/>
            <person name="Mollah A.M."/>
            <person name="Ahsan A."/>
            <person name="Tusar F."/>
            <person name="Khan M.K.I."/>
        </authorList>
    </citation>
    <scope>NUCLEOTIDE SEQUENCE [LARGE SCALE GENOMIC DNA]</scope>
</reference>
<evidence type="ECO:0000313" key="2">
    <source>
        <dbReference type="Ensembl" id="ENSCHIP00010019340.1"/>
    </source>
</evidence>
<feature type="compositionally biased region" description="Basic and acidic residues" evidence="1">
    <location>
        <begin position="381"/>
        <end position="392"/>
    </location>
</feature>
<feature type="region of interest" description="Disordered" evidence="1">
    <location>
        <begin position="376"/>
        <end position="680"/>
    </location>
</feature>
<feature type="compositionally biased region" description="Basic and acidic residues" evidence="1">
    <location>
        <begin position="626"/>
        <end position="637"/>
    </location>
</feature>
<name>A0A8C2PHC1_CAPHI</name>
<feature type="region of interest" description="Disordered" evidence="1">
    <location>
        <begin position="149"/>
        <end position="354"/>
    </location>
</feature>
<sequence>MGPLLSNPRGGSVIDQTSSLPRRCFFVVRRHPQASRLRTRKQRARSRAQLTAWHWAAPAGRTALHAEAAPGDTKDRRHSHQGLAGTMGNQMSVPRRVEDQENDPEADTHKVTSGDACGQNGLPAIISGRTVQLYDEVDLGVSIQEDNVAASSPETMETGAAAEANGESLGKEAKPQAPAAKSRFFLTLSRPVPGRTGDQATDSSSRSVRLDVSSDKAPGNKDPSEPMALPVAAAPGHGPDKTPGQTPAQAEGLPATPGPEHPPSESGAAAPAKPKDSSFFDKLFKLDKGRDRAPVDLPQEAESTEHPHSAAETPGLPTQSEDGPAERDLVDGKGKGGQEVPAVSRSVPGDPEQLEIAKEDAQAENSSIMSFFKTLVSPNKAETKKDTEDTASKGESVSDGQAGQKTSEVQAKGAKKKHLHSPRLGLTFRKFFRHKGEEKSAASSANLKLDKANITLQEPQGAAKNSTPTETAKDGAKEKGGPSSLPLGKLFWKKSVKEDSVPTGAEENVVCESPVEAVKSEEVESASQTVDLSEEGACTPEPAEETPRREERKASRPSLMALLRQMSVKGDGGITHSEEIDGKDASYQTSDPTEKVVAPPQPEAAAAGQKGKEGPSKGKKAAAEPNKQKGDKQEAKEPAPGVEPAAAEANSLPNGDKPQKRPEKRRQSLGGFFKGLVGSRGASPLGAFGPRLWVPPPKATGWLATRWPDLCQTNPERLLGPRGREPGACRRVDAGAGRMKGAPFRAVGSSAGCAGCAEYWPAPT</sequence>
<reference evidence="2" key="2">
    <citation type="submission" date="2025-08" db="UniProtKB">
        <authorList>
            <consortium name="Ensembl"/>
        </authorList>
    </citation>
    <scope>IDENTIFICATION</scope>
</reference>
<feature type="compositionally biased region" description="Basic and acidic residues" evidence="1">
    <location>
        <begin position="324"/>
        <end position="336"/>
    </location>
</feature>
<organism evidence="2">
    <name type="scientific">Capra hircus</name>
    <name type="common">Goat</name>
    <dbReference type="NCBI Taxonomy" id="9925"/>
    <lineage>
        <taxon>Eukaryota</taxon>
        <taxon>Metazoa</taxon>
        <taxon>Chordata</taxon>
        <taxon>Craniata</taxon>
        <taxon>Vertebrata</taxon>
        <taxon>Euteleostomi</taxon>
        <taxon>Mammalia</taxon>
        <taxon>Eutheria</taxon>
        <taxon>Laurasiatheria</taxon>
        <taxon>Artiodactyla</taxon>
        <taxon>Ruminantia</taxon>
        <taxon>Pecora</taxon>
        <taxon>Bovidae</taxon>
        <taxon>Caprinae</taxon>
        <taxon>Capra</taxon>
    </lineage>
</organism>
<feature type="compositionally biased region" description="Basic and acidic residues" evidence="1">
    <location>
        <begin position="545"/>
        <end position="554"/>
    </location>
</feature>
<dbReference type="GO" id="GO:0042552">
    <property type="term" value="P:myelination"/>
    <property type="evidence" value="ECO:0007669"/>
    <property type="project" value="TreeGrafter"/>
</dbReference>